<name>A0A553N671_TIGCA</name>
<evidence type="ECO:0000313" key="5">
    <source>
        <dbReference type="EMBL" id="TRY60930.1"/>
    </source>
</evidence>
<evidence type="ECO:0000256" key="1">
    <source>
        <dbReference type="ARBA" id="ARBA00022737"/>
    </source>
</evidence>
<dbReference type="SMART" id="SM00054">
    <property type="entry name" value="EFh"/>
    <property type="match status" value="4"/>
</dbReference>
<evidence type="ECO:0000259" key="4">
    <source>
        <dbReference type="PROSITE" id="PS50222"/>
    </source>
</evidence>
<protein>
    <recommendedName>
        <fullName evidence="4">EF-hand domain-containing protein</fullName>
    </recommendedName>
</protein>
<dbReference type="Pfam" id="PF13499">
    <property type="entry name" value="EF-hand_7"/>
    <property type="match status" value="2"/>
</dbReference>
<sequence>MPIVVIPRPKTTFSVMAMTLDKEQEDEFRKAFDLFDNDGSGTISSRELIQAMQNLNLRPREEEIQNIVRKIDSDGGGNIDFQEFLDLMAGKMRDMKKEEDLVQAFRVFDRDRNGYITASEFKYTMNKLGHNISTTEAKQMIKDADSNGDGLINYEEFYHKMMD</sequence>
<keyword evidence="6" id="KW-1185">Reference proteome</keyword>
<dbReference type="InterPro" id="IPR002048">
    <property type="entry name" value="EF_hand_dom"/>
</dbReference>
<dbReference type="OMA" id="RMMKMAD"/>
<evidence type="ECO:0000256" key="2">
    <source>
        <dbReference type="ARBA" id="ARBA00022837"/>
    </source>
</evidence>
<dbReference type="PROSITE" id="PS00018">
    <property type="entry name" value="EF_HAND_1"/>
    <property type="match status" value="4"/>
</dbReference>
<dbReference type="EMBL" id="VCGU01000459">
    <property type="protein sequence ID" value="TRY60930.1"/>
    <property type="molecule type" value="Genomic_DNA"/>
</dbReference>
<reference evidence="5 6" key="1">
    <citation type="journal article" date="2018" name="Nat. Ecol. Evol.">
        <title>Genomic signatures of mitonuclear coevolution across populations of Tigriopus californicus.</title>
        <authorList>
            <person name="Barreto F.S."/>
            <person name="Watson E.T."/>
            <person name="Lima T.G."/>
            <person name="Willett C.S."/>
            <person name="Edmands S."/>
            <person name="Li W."/>
            <person name="Burton R.S."/>
        </authorList>
    </citation>
    <scope>NUCLEOTIDE SEQUENCE [LARGE SCALE GENOMIC DNA]</scope>
    <source>
        <strain evidence="5 6">San Diego</strain>
    </source>
</reference>
<dbReference type="AlphaFoldDB" id="A0A553N671"/>
<dbReference type="InterPro" id="IPR050230">
    <property type="entry name" value="CALM/Myosin/TropC-like"/>
</dbReference>
<keyword evidence="1" id="KW-0677">Repeat</keyword>
<comment type="function">
    <text evidence="3">Troponin is the central regulatory protein of striated muscle contraction. Tn consists of three components: Tn-I which is the inhibitor of actomyosin ATPase, Tn-T which contains the binding site for tropomyosin and Tn-C. The binding of calcium to Tn-C abolishes the inhibitory action of Tn on actin filaments.</text>
</comment>
<dbReference type="PANTHER" id="PTHR23048:SF54">
    <property type="entry name" value="EF-HAND DOMAIN-CONTAINING PROTEIN"/>
    <property type="match status" value="1"/>
</dbReference>
<dbReference type="CDD" id="cd00051">
    <property type="entry name" value="EFh"/>
    <property type="match status" value="1"/>
</dbReference>
<dbReference type="FunFam" id="1.10.238.10:FF:000001">
    <property type="entry name" value="Calmodulin 1"/>
    <property type="match status" value="1"/>
</dbReference>
<proteinExistence type="predicted"/>
<dbReference type="Gene3D" id="1.10.238.10">
    <property type="entry name" value="EF-hand"/>
    <property type="match status" value="2"/>
</dbReference>
<dbReference type="InterPro" id="IPR018247">
    <property type="entry name" value="EF_Hand_1_Ca_BS"/>
</dbReference>
<feature type="domain" description="EF-hand" evidence="4">
    <location>
        <begin position="132"/>
        <end position="163"/>
    </location>
</feature>
<feature type="domain" description="EF-hand" evidence="4">
    <location>
        <begin position="59"/>
        <end position="94"/>
    </location>
</feature>
<gene>
    <name evidence="5" type="ORF">TCAL_02137</name>
</gene>
<dbReference type="GO" id="GO:0016460">
    <property type="term" value="C:myosin II complex"/>
    <property type="evidence" value="ECO:0007669"/>
    <property type="project" value="TreeGrafter"/>
</dbReference>
<dbReference type="SUPFAM" id="SSF47473">
    <property type="entry name" value="EF-hand"/>
    <property type="match status" value="1"/>
</dbReference>
<keyword evidence="2" id="KW-0106">Calcium</keyword>
<comment type="caution">
    <text evidence="5">The sequence shown here is derived from an EMBL/GenBank/DDBJ whole genome shotgun (WGS) entry which is preliminary data.</text>
</comment>
<dbReference type="OrthoDB" id="6478213at2759"/>
<evidence type="ECO:0000313" key="6">
    <source>
        <dbReference type="Proteomes" id="UP000318571"/>
    </source>
</evidence>
<dbReference type="GO" id="GO:0005509">
    <property type="term" value="F:calcium ion binding"/>
    <property type="evidence" value="ECO:0007669"/>
    <property type="project" value="InterPro"/>
</dbReference>
<organism evidence="5 6">
    <name type="scientific">Tigriopus californicus</name>
    <name type="common">Marine copepod</name>
    <dbReference type="NCBI Taxonomy" id="6832"/>
    <lineage>
        <taxon>Eukaryota</taxon>
        <taxon>Metazoa</taxon>
        <taxon>Ecdysozoa</taxon>
        <taxon>Arthropoda</taxon>
        <taxon>Crustacea</taxon>
        <taxon>Multicrustacea</taxon>
        <taxon>Hexanauplia</taxon>
        <taxon>Copepoda</taxon>
        <taxon>Harpacticoida</taxon>
        <taxon>Harpacticidae</taxon>
        <taxon>Tigriopus</taxon>
    </lineage>
</organism>
<dbReference type="Proteomes" id="UP000318571">
    <property type="component" value="Chromosome 8"/>
</dbReference>
<feature type="domain" description="EF-hand" evidence="4">
    <location>
        <begin position="96"/>
        <end position="131"/>
    </location>
</feature>
<accession>A0A553N671</accession>
<feature type="domain" description="EF-hand" evidence="4">
    <location>
        <begin position="23"/>
        <end position="58"/>
    </location>
</feature>
<dbReference type="InterPro" id="IPR011992">
    <property type="entry name" value="EF-hand-dom_pair"/>
</dbReference>
<dbReference type="STRING" id="6832.A0A553N671"/>
<dbReference type="PROSITE" id="PS50222">
    <property type="entry name" value="EF_HAND_2"/>
    <property type="match status" value="4"/>
</dbReference>
<evidence type="ECO:0000256" key="3">
    <source>
        <dbReference type="ARBA" id="ARBA00037722"/>
    </source>
</evidence>
<dbReference type="PANTHER" id="PTHR23048">
    <property type="entry name" value="MYOSIN LIGHT CHAIN 1, 3"/>
    <property type="match status" value="1"/>
</dbReference>